<comment type="caution">
    <text evidence="3">The sequence shown here is derived from an EMBL/GenBank/DDBJ whole genome shotgun (WGS) entry which is preliminary data.</text>
</comment>
<evidence type="ECO:0000256" key="1">
    <source>
        <dbReference type="SAM" id="MobiDB-lite"/>
    </source>
</evidence>
<accession>X0V3D1</accession>
<dbReference type="SUPFAM" id="SSF49879">
    <property type="entry name" value="SMAD/FHA domain"/>
    <property type="match status" value="1"/>
</dbReference>
<dbReference type="PROSITE" id="PS50006">
    <property type="entry name" value="FHA_DOMAIN"/>
    <property type="match status" value="1"/>
</dbReference>
<dbReference type="AlphaFoldDB" id="X0V3D1"/>
<feature type="compositionally biased region" description="Polar residues" evidence="1">
    <location>
        <begin position="68"/>
        <end position="97"/>
    </location>
</feature>
<feature type="domain" description="FHA" evidence="2">
    <location>
        <begin position="128"/>
        <end position="191"/>
    </location>
</feature>
<sequence length="220" mass="24307">MNVLGSSEELEGFDSMTVEEFLKAKTESIIARFTDETQVAADKLVAECQQKSDELREMLDSKFAVAPESTSTTNTLSGDNLSISNPESSQSVDQPVSTGPINLLLTVEEGLYKGKSFLVKPRIRRAARLIGRSSGKKFKEYGVSLSEDYEVSTSHAKLECKRAEDQDAEQYRILLTDMGSTNGTRVNNVNIEVDKPHRIKNGDTIGVGATLLRVKFEHEK</sequence>
<dbReference type="EMBL" id="BARS01020416">
    <property type="protein sequence ID" value="GAG07008.1"/>
    <property type="molecule type" value="Genomic_DNA"/>
</dbReference>
<dbReference type="Pfam" id="PF00498">
    <property type="entry name" value="FHA"/>
    <property type="match status" value="1"/>
</dbReference>
<reference evidence="3" key="1">
    <citation type="journal article" date="2014" name="Front. Microbiol.">
        <title>High frequency of phylogenetically diverse reductive dehalogenase-homologous genes in deep subseafloor sedimentary metagenomes.</title>
        <authorList>
            <person name="Kawai M."/>
            <person name="Futagami T."/>
            <person name="Toyoda A."/>
            <person name="Takaki Y."/>
            <person name="Nishi S."/>
            <person name="Hori S."/>
            <person name="Arai W."/>
            <person name="Tsubouchi T."/>
            <person name="Morono Y."/>
            <person name="Uchiyama I."/>
            <person name="Ito T."/>
            <person name="Fujiyama A."/>
            <person name="Inagaki F."/>
            <person name="Takami H."/>
        </authorList>
    </citation>
    <scope>NUCLEOTIDE SEQUENCE</scope>
    <source>
        <strain evidence="3">Expedition CK06-06</strain>
    </source>
</reference>
<proteinExistence type="predicted"/>
<dbReference type="SMART" id="SM00240">
    <property type="entry name" value="FHA"/>
    <property type="match status" value="1"/>
</dbReference>
<evidence type="ECO:0000313" key="3">
    <source>
        <dbReference type="EMBL" id="GAG07008.1"/>
    </source>
</evidence>
<dbReference type="InterPro" id="IPR000253">
    <property type="entry name" value="FHA_dom"/>
</dbReference>
<protein>
    <recommendedName>
        <fullName evidence="2">FHA domain-containing protein</fullName>
    </recommendedName>
</protein>
<evidence type="ECO:0000259" key="2">
    <source>
        <dbReference type="PROSITE" id="PS50006"/>
    </source>
</evidence>
<dbReference type="CDD" id="cd00060">
    <property type="entry name" value="FHA"/>
    <property type="match status" value="1"/>
</dbReference>
<name>X0V3D1_9ZZZZ</name>
<gene>
    <name evidence="3" type="ORF">S01H1_32922</name>
</gene>
<dbReference type="InterPro" id="IPR008984">
    <property type="entry name" value="SMAD_FHA_dom_sf"/>
</dbReference>
<dbReference type="Gene3D" id="2.60.200.20">
    <property type="match status" value="1"/>
</dbReference>
<feature type="region of interest" description="Disordered" evidence="1">
    <location>
        <begin position="66"/>
        <end position="97"/>
    </location>
</feature>
<organism evidence="3">
    <name type="scientific">marine sediment metagenome</name>
    <dbReference type="NCBI Taxonomy" id="412755"/>
    <lineage>
        <taxon>unclassified sequences</taxon>
        <taxon>metagenomes</taxon>
        <taxon>ecological metagenomes</taxon>
    </lineage>
</organism>